<sequence>MSFETLLCRERENRKGLGSELGDWTEIEDGRAQNREGDYGGEVLTEDDGCLNGIQSTKMKEVRNWMTKDVLLRFGLKGYKSDRRMKEQQDRRVIRSKRSPKNPRSSRSVCSMVQKSPSSCFPFTFYRTPALDALISYLFGP</sequence>
<dbReference type="Proteomes" id="UP000712600">
    <property type="component" value="Unassembled WGS sequence"/>
</dbReference>
<evidence type="ECO:0000256" key="1">
    <source>
        <dbReference type="SAM" id="MobiDB-lite"/>
    </source>
</evidence>
<reference evidence="2" key="1">
    <citation type="submission" date="2019-12" db="EMBL/GenBank/DDBJ databases">
        <title>Genome sequencing and annotation of Brassica cretica.</title>
        <authorList>
            <person name="Studholme D.J."/>
            <person name="Sarris P."/>
        </authorList>
    </citation>
    <scope>NUCLEOTIDE SEQUENCE</scope>
    <source>
        <strain evidence="2">PFS-109/04</strain>
        <tissue evidence="2">Leaf</tissue>
    </source>
</reference>
<comment type="caution">
    <text evidence="2">The sequence shown here is derived from an EMBL/GenBank/DDBJ whole genome shotgun (WGS) entry which is preliminary data.</text>
</comment>
<accession>A0A8S9QKP0</accession>
<dbReference type="EMBL" id="QGKX02000996">
    <property type="protein sequence ID" value="KAF3553424.1"/>
    <property type="molecule type" value="Genomic_DNA"/>
</dbReference>
<evidence type="ECO:0000313" key="2">
    <source>
        <dbReference type="EMBL" id="KAF3553424.1"/>
    </source>
</evidence>
<organism evidence="2 3">
    <name type="scientific">Brassica cretica</name>
    <name type="common">Mustard</name>
    <dbReference type="NCBI Taxonomy" id="69181"/>
    <lineage>
        <taxon>Eukaryota</taxon>
        <taxon>Viridiplantae</taxon>
        <taxon>Streptophyta</taxon>
        <taxon>Embryophyta</taxon>
        <taxon>Tracheophyta</taxon>
        <taxon>Spermatophyta</taxon>
        <taxon>Magnoliopsida</taxon>
        <taxon>eudicotyledons</taxon>
        <taxon>Gunneridae</taxon>
        <taxon>Pentapetalae</taxon>
        <taxon>rosids</taxon>
        <taxon>malvids</taxon>
        <taxon>Brassicales</taxon>
        <taxon>Brassicaceae</taxon>
        <taxon>Brassiceae</taxon>
        <taxon>Brassica</taxon>
    </lineage>
</organism>
<dbReference type="AlphaFoldDB" id="A0A8S9QKP0"/>
<name>A0A8S9QKP0_BRACR</name>
<protein>
    <submittedName>
        <fullName evidence="2">Uncharacterized protein</fullName>
    </submittedName>
</protein>
<feature type="compositionally biased region" description="Basic and acidic residues" evidence="1">
    <location>
        <begin position="83"/>
        <end position="93"/>
    </location>
</feature>
<gene>
    <name evidence="2" type="ORF">F2Q69_00012959</name>
</gene>
<evidence type="ECO:0000313" key="3">
    <source>
        <dbReference type="Proteomes" id="UP000712600"/>
    </source>
</evidence>
<proteinExistence type="predicted"/>
<feature type="region of interest" description="Disordered" evidence="1">
    <location>
        <begin position="83"/>
        <end position="110"/>
    </location>
</feature>